<sequence>MEELYRRLFNGYHILLHQMVYHSDYPHVMSITPYFTKGNVEEGSGVGSQPGLDLSSTGDDPCPRNGTDHLKHNMAFNIFYAHA</sequence>
<name>A0AAN9JX89_CANGL</name>
<dbReference type="AlphaFoldDB" id="A0AAN9JX89"/>
<evidence type="ECO:0000256" key="1">
    <source>
        <dbReference type="SAM" id="MobiDB-lite"/>
    </source>
</evidence>
<gene>
    <name evidence="2" type="ORF">VNO77_44558</name>
</gene>
<organism evidence="2 3">
    <name type="scientific">Canavalia gladiata</name>
    <name type="common">Sword bean</name>
    <name type="synonym">Dolichos gladiatus</name>
    <dbReference type="NCBI Taxonomy" id="3824"/>
    <lineage>
        <taxon>Eukaryota</taxon>
        <taxon>Viridiplantae</taxon>
        <taxon>Streptophyta</taxon>
        <taxon>Embryophyta</taxon>
        <taxon>Tracheophyta</taxon>
        <taxon>Spermatophyta</taxon>
        <taxon>Magnoliopsida</taxon>
        <taxon>eudicotyledons</taxon>
        <taxon>Gunneridae</taxon>
        <taxon>Pentapetalae</taxon>
        <taxon>rosids</taxon>
        <taxon>fabids</taxon>
        <taxon>Fabales</taxon>
        <taxon>Fabaceae</taxon>
        <taxon>Papilionoideae</taxon>
        <taxon>50 kb inversion clade</taxon>
        <taxon>NPAAA clade</taxon>
        <taxon>indigoferoid/millettioid clade</taxon>
        <taxon>Phaseoleae</taxon>
        <taxon>Canavalia</taxon>
    </lineage>
</organism>
<dbReference type="EMBL" id="JAYMYQ010000011">
    <property type="protein sequence ID" value="KAK7306608.1"/>
    <property type="molecule type" value="Genomic_DNA"/>
</dbReference>
<feature type="region of interest" description="Disordered" evidence="1">
    <location>
        <begin position="42"/>
        <end position="66"/>
    </location>
</feature>
<keyword evidence="3" id="KW-1185">Reference proteome</keyword>
<comment type="caution">
    <text evidence="2">The sequence shown here is derived from an EMBL/GenBank/DDBJ whole genome shotgun (WGS) entry which is preliminary data.</text>
</comment>
<accession>A0AAN9JX89</accession>
<reference evidence="2 3" key="1">
    <citation type="submission" date="2024-01" db="EMBL/GenBank/DDBJ databases">
        <title>The genomes of 5 underutilized Papilionoideae crops provide insights into root nodulation and disease resistanc.</title>
        <authorList>
            <person name="Jiang F."/>
        </authorList>
    </citation>
    <scope>NUCLEOTIDE SEQUENCE [LARGE SCALE GENOMIC DNA]</scope>
    <source>
        <strain evidence="2">LVBAO_FW01</strain>
        <tissue evidence="2">Leaves</tissue>
    </source>
</reference>
<dbReference type="Proteomes" id="UP001367508">
    <property type="component" value="Unassembled WGS sequence"/>
</dbReference>
<proteinExistence type="predicted"/>
<evidence type="ECO:0000313" key="2">
    <source>
        <dbReference type="EMBL" id="KAK7306608.1"/>
    </source>
</evidence>
<protein>
    <submittedName>
        <fullName evidence="2">Uncharacterized protein</fullName>
    </submittedName>
</protein>
<evidence type="ECO:0000313" key="3">
    <source>
        <dbReference type="Proteomes" id="UP001367508"/>
    </source>
</evidence>